<dbReference type="SMART" id="SM00448">
    <property type="entry name" value="REC"/>
    <property type="match status" value="1"/>
</dbReference>
<feature type="domain" description="Response regulatory" evidence="10">
    <location>
        <begin position="38"/>
        <end position="153"/>
    </location>
</feature>
<evidence type="ECO:0000259" key="10">
    <source>
        <dbReference type="PROSITE" id="PS50110"/>
    </source>
</evidence>
<evidence type="ECO:0000256" key="4">
    <source>
        <dbReference type="ARBA" id="ARBA00022679"/>
    </source>
</evidence>
<accession>A0ABU1WTM0</accession>
<dbReference type="CDD" id="cd00082">
    <property type="entry name" value="HisKA"/>
    <property type="match status" value="1"/>
</dbReference>
<dbReference type="Gene3D" id="3.30.565.10">
    <property type="entry name" value="Histidine kinase-like ATPase, C-terminal domain"/>
    <property type="match status" value="1"/>
</dbReference>
<dbReference type="SMART" id="SM00388">
    <property type="entry name" value="HisKA"/>
    <property type="match status" value="1"/>
</dbReference>
<dbReference type="InterPro" id="IPR003594">
    <property type="entry name" value="HATPase_dom"/>
</dbReference>
<dbReference type="InterPro" id="IPR005467">
    <property type="entry name" value="His_kinase_dom"/>
</dbReference>
<reference evidence="11 12" key="1">
    <citation type="submission" date="2023-07" db="EMBL/GenBank/DDBJ databases">
        <title>Sorghum-associated microbial communities from plants grown in Nebraska, USA.</title>
        <authorList>
            <person name="Schachtman D."/>
        </authorList>
    </citation>
    <scope>NUCLEOTIDE SEQUENCE [LARGE SCALE GENOMIC DNA]</scope>
    <source>
        <strain evidence="11 12">4249</strain>
    </source>
</reference>
<dbReference type="PROSITE" id="PS50109">
    <property type="entry name" value="HIS_KIN"/>
    <property type="match status" value="1"/>
</dbReference>
<comment type="catalytic activity">
    <reaction evidence="1">
        <text>ATP + protein L-histidine = ADP + protein N-phospho-L-histidine.</text>
        <dbReference type="EC" id="2.7.13.3"/>
    </reaction>
</comment>
<dbReference type="InterPro" id="IPR003661">
    <property type="entry name" value="HisK_dim/P_dom"/>
</dbReference>
<feature type="coiled-coil region" evidence="7">
    <location>
        <begin position="148"/>
        <end position="179"/>
    </location>
</feature>
<proteinExistence type="predicted"/>
<evidence type="ECO:0000256" key="2">
    <source>
        <dbReference type="ARBA" id="ARBA00012438"/>
    </source>
</evidence>
<evidence type="ECO:0000313" key="11">
    <source>
        <dbReference type="EMBL" id="MDR7152643.1"/>
    </source>
</evidence>
<dbReference type="RefSeq" id="WP_310321575.1">
    <property type="nucleotide sequence ID" value="NZ_JAVDWU010000012.1"/>
</dbReference>
<evidence type="ECO:0000256" key="7">
    <source>
        <dbReference type="SAM" id="Coils"/>
    </source>
</evidence>
<evidence type="ECO:0000313" key="12">
    <source>
        <dbReference type="Proteomes" id="UP001265700"/>
    </source>
</evidence>
<dbReference type="Proteomes" id="UP001265700">
    <property type="component" value="Unassembled WGS sequence"/>
</dbReference>
<dbReference type="SUPFAM" id="SSF52172">
    <property type="entry name" value="CheY-like"/>
    <property type="match status" value="1"/>
</dbReference>
<feature type="compositionally biased region" description="Polar residues" evidence="8">
    <location>
        <begin position="1"/>
        <end position="18"/>
    </location>
</feature>
<dbReference type="Pfam" id="PF00512">
    <property type="entry name" value="HisKA"/>
    <property type="match status" value="1"/>
</dbReference>
<evidence type="ECO:0000256" key="1">
    <source>
        <dbReference type="ARBA" id="ARBA00000085"/>
    </source>
</evidence>
<evidence type="ECO:0000256" key="5">
    <source>
        <dbReference type="ARBA" id="ARBA00022777"/>
    </source>
</evidence>
<dbReference type="GO" id="GO:0016301">
    <property type="term" value="F:kinase activity"/>
    <property type="evidence" value="ECO:0007669"/>
    <property type="project" value="UniProtKB-KW"/>
</dbReference>
<dbReference type="InterPro" id="IPR036097">
    <property type="entry name" value="HisK_dim/P_sf"/>
</dbReference>
<dbReference type="EMBL" id="JAVDWU010000012">
    <property type="protein sequence ID" value="MDR7152643.1"/>
    <property type="molecule type" value="Genomic_DNA"/>
</dbReference>
<dbReference type="PRINTS" id="PR00344">
    <property type="entry name" value="BCTRLSENSOR"/>
</dbReference>
<feature type="region of interest" description="Disordered" evidence="8">
    <location>
        <begin position="1"/>
        <end position="38"/>
    </location>
</feature>
<keyword evidence="5 11" id="KW-0418">Kinase</keyword>
<dbReference type="PANTHER" id="PTHR43047">
    <property type="entry name" value="TWO-COMPONENT HISTIDINE PROTEIN KINASE"/>
    <property type="match status" value="1"/>
</dbReference>
<organism evidence="11 12">
    <name type="scientific">Hydrogenophaga palleronii</name>
    <dbReference type="NCBI Taxonomy" id="65655"/>
    <lineage>
        <taxon>Bacteria</taxon>
        <taxon>Pseudomonadati</taxon>
        <taxon>Pseudomonadota</taxon>
        <taxon>Betaproteobacteria</taxon>
        <taxon>Burkholderiales</taxon>
        <taxon>Comamonadaceae</taxon>
        <taxon>Hydrogenophaga</taxon>
    </lineage>
</organism>
<dbReference type="SMART" id="SM00387">
    <property type="entry name" value="HATPase_c"/>
    <property type="match status" value="1"/>
</dbReference>
<dbReference type="SUPFAM" id="SSF55874">
    <property type="entry name" value="ATPase domain of HSP90 chaperone/DNA topoisomerase II/histidine kinase"/>
    <property type="match status" value="1"/>
</dbReference>
<evidence type="ECO:0000256" key="6">
    <source>
        <dbReference type="PROSITE-ProRule" id="PRU00169"/>
    </source>
</evidence>
<feature type="modified residue" description="4-aspartylphosphate" evidence="6">
    <location>
        <position position="86"/>
    </location>
</feature>
<dbReference type="SUPFAM" id="SSF47384">
    <property type="entry name" value="Homodimeric domain of signal transducing histidine kinase"/>
    <property type="match status" value="1"/>
</dbReference>
<evidence type="ECO:0000256" key="8">
    <source>
        <dbReference type="SAM" id="MobiDB-lite"/>
    </source>
</evidence>
<dbReference type="InterPro" id="IPR036890">
    <property type="entry name" value="HATPase_C_sf"/>
</dbReference>
<evidence type="ECO:0000259" key="9">
    <source>
        <dbReference type="PROSITE" id="PS50109"/>
    </source>
</evidence>
<feature type="domain" description="Histidine kinase" evidence="9">
    <location>
        <begin position="207"/>
        <end position="423"/>
    </location>
</feature>
<dbReference type="InterPro" id="IPR001789">
    <property type="entry name" value="Sig_transdc_resp-reg_receiver"/>
</dbReference>
<sequence>MTTSSDTAFPESIGSTGAASPMGGAPSPDAGDTAPLPSILIVDDDPGMVQALAKTLQGLGRLRFATHGADALRLMQETPPDLVLLDAQMPGISGFEVLDAMRLDALLVDLPVIMITSCTEEKIEQAGLEKGAADFIAKPLRPAIVQARVRTQLRLKLANDELRQMSAEDRRKLAKAMNDLRASHTRLKQTADDLALANQGLLQFVRMASHDMREPLNTMVQFTGLVVEDHAQALPEDAQRYLQLVLKAGQRMRTLLDDVVRYARLQQAGEAEPHTPVALDTILNDLRDALAARLQNSGGALHIAPLPKVMGHASLLSLLFQNLLANALKFMPNGRTPEVQVTVKTEGHMARITVSDNGIGIAPEHLSKLFQPFQRLHLRKDFEGTGLGLSISRQIAELHGGSIEVHADVDRGSCFSVTLPLAYGPPPASPSAPAP</sequence>
<comment type="caution">
    <text evidence="11">The sequence shown here is derived from an EMBL/GenBank/DDBJ whole genome shotgun (WGS) entry which is preliminary data.</text>
</comment>
<dbReference type="PANTHER" id="PTHR43047:SF72">
    <property type="entry name" value="OSMOSENSING HISTIDINE PROTEIN KINASE SLN1"/>
    <property type="match status" value="1"/>
</dbReference>
<dbReference type="PROSITE" id="PS50110">
    <property type="entry name" value="RESPONSE_REGULATORY"/>
    <property type="match status" value="1"/>
</dbReference>
<keyword evidence="4" id="KW-0808">Transferase</keyword>
<dbReference type="Pfam" id="PF02518">
    <property type="entry name" value="HATPase_c"/>
    <property type="match status" value="1"/>
</dbReference>
<dbReference type="Gene3D" id="1.10.287.130">
    <property type="match status" value="1"/>
</dbReference>
<dbReference type="InterPro" id="IPR011006">
    <property type="entry name" value="CheY-like_superfamily"/>
</dbReference>
<gene>
    <name evidence="11" type="ORF">J2W49_004621</name>
</gene>
<keyword evidence="12" id="KW-1185">Reference proteome</keyword>
<dbReference type="EC" id="2.7.13.3" evidence="2"/>
<dbReference type="InterPro" id="IPR004358">
    <property type="entry name" value="Sig_transdc_His_kin-like_C"/>
</dbReference>
<evidence type="ECO:0000256" key="3">
    <source>
        <dbReference type="ARBA" id="ARBA00022553"/>
    </source>
</evidence>
<dbReference type="Gene3D" id="3.40.50.2300">
    <property type="match status" value="1"/>
</dbReference>
<keyword evidence="3 6" id="KW-0597">Phosphoprotein</keyword>
<name>A0ABU1WTM0_9BURK</name>
<dbReference type="Pfam" id="PF00072">
    <property type="entry name" value="Response_reg"/>
    <property type="match status" value="1"/>
</dbReference>
<keyword evidence="7" id="KW-0175">Coiled coil</keyword>
<protein>
    <recommendedName>
        <fullName evidence="2">histidine kinase</fullName>
        <ecNumber evidence="2">2.7.13.3</ecNumber>
    </recommendedName>
</protein>